<proteinExistence type="predicted"/>
<evidence type="ECO:0000313" key="2">
    <source>
        <dbReference type="EMBL" id="QEH35966.1"/>
    </source>
</evidence>
<dbReference type="EMBL" id="CP042997">
    <property type="protein sequence ID" value="QEH35966.1"/>
    <property type="molecule type" value="Genomic_DNA"/>
</dbReference>
<dbReference type="Pfam" id="PF11175">
    <property type="entry name" value="DUF2961"/>
    <property type="match status" value="1"/>
</dbReference>
<reference evidence="2 3" key="1">
    <citation type="submission" date="2019-08" db="EMBL/GenBank/DDBJ databases">
        <title>Deep-cultivation of Planctomycetes and their phenomic and genomic characterization uncovers novel biology.</title>
        <authorList>
            <person name="Wiegand S."/>
            <person name="Jogler M."/>
            <person name="Boedeker C."/>
            <person name="Pinto D."/>
            <person name="Vollmers J."/>
            <person name="Rivas-Marin E."/>
            <person name="Kohn T."/>
            <person name="Peeters S.H."/>
            <person name="Heuer A."/>
            <person name="Rast P."/>
            <person name="Oberbeckmann S."/>
            <person name="Bunk B."/>
            <person name="Jeske O."/>
            <person name="Meyerdierks A."/>
            <person name="Storesund J.E."/>
            <person name="Kallscheuer N."/>
            <person name="Luecker S."/>
            <person name="Lage O.M."/>
            <person name="Pohl T."/>
            <person name="Merkel B.J."/>
            <person name="Hornburger P."/>
            <person name="Mueller R.-W."/>
            <person name="Bruemmer F."/>
            <person name="Labrenz M."/>
            <person name="Spormann A.M."/>
            <person name="Op den Camp H."/>
            <person name="Overmann J."/>
            <person name="Amann R."/>
            <person name="Jetten M.S.M."/>
            <person name="Mascher T."/>
            <person name="Medema M.H."/>
            <person name="Devos D.P."/>
            <person name="Kaster A.-K."/>
            <person name="Ovreas L."/>
            <person name="Rohde M."/>
            <person name="Galperin M.Y."/>
            <person name="Jogler C."/>
        </authorList>
    </citation>
    <scope>NUCLEOTIDE SEQUENCE [LARGE SCALE GENOMIC DNA]</scope>
    <source>
        <strain evidence="2 3">OJF2</strain>
    </source>
</reference>
<sequence>MVRSFCLGVVCATLVLVYLGRGVTTAAPRPAGDPPASAADARGLEQGLPSLPFLSHARTRSVCAENPTGGKGQGGRAVPNRAEVDPPASGRAADELGQGWKVRPFLRVNKGQAATLMDVDGPGMIQHIWMAGPMKWSRAHVLRFYWDGEETPSIEVPAADFFAVGHGKFAPVNSLAVVTNPQDALNCYWPMPFRRHAKVTFTNDSPTDDVTLLAYQITYAETPIDAAAGYLHAQFRRARTDRDNPYVILDGVRGQGRYVGTFLAWVQREKGWFGEGEIKFFMDGDRDFPTICGTGTEDYFCGSYGFSRPYTGPYTGTTLPASESAEPPSFWSLYRWHIMDPINFEQDLRVTIQALGWKQGQPLYKKLSDDVASVAFWYQAEPHAPFPKLPPLADRTATVLPAPAE</sequence>
<evidence type="ECO:0000313" key="3">
    <source>
        <dbReference type="Proteomes" id="UP000324233"/>
    </source>
</evidence>
<dbReference type="InterPro" id="IPR021345">
    <property type="entry name" value="DUF2961"/>
</dbReference>
<dbReference type="Gene3D" id="2.60.120.1390">
    <property type="match status" value="1"/>
</dbReference>
<evidence type="ECO:0008006" key="4">
    <source>
        <dbReference type="Google" id="ProtNLM"/>
    </source>
</evidence>
<dbReference type="AlphaFoldDB" id="A0A5B9W5L6"/>
<gene>
    <name evidence="2" type="ORF">OJF2_45230</name>
</gene>
<dbReference type="OrthoDB" id="2518538at2"/>
<organism evidence="2 3">
    <name type="scientific">Aquisphaera giovannonii</name>
    <dbReference type="NCBI Taxonomy" id="406548"/>
    <lineage>
        <taxon>Bacteria</taxon>
        <taxon>Pseudomonadati</taxon>
        <taxon>Planctomycetota</taxon>
        <taxon>Planctomycetia</taxon>
        <taxon>Isosphaerales</taxon>
        <taxon>Isosphaeraceae</taxon>
        <taxon>Aquisphaera</taxon>
    </lineage>
</organism>
<keyword evidence="3" id="KW-1185">Reference proteome</keyword>
<protein>
    <recommendedName>
        <fullName evidence="4">DUF2961 domain-containing protein</fullName>
    </recommendedName>
</protein>
<dbReference type="RefSeq" id="WP_148595703.1">
    <property type="nucleotide sequence ID" value="NZ_CP042997.1"/>
</dbReference>
<evidence type="ECO:0000256" key="1">
    <source>
        <dbReference type="SAM" id="MobiDB-lite"/>
    </source>
</evidence>
<name>A0A5B9W5L6_9BACT</name>
<dbReference type="KEGG" id="agv:OJF2_45230"/>
<feature type="region of interest" description="Disordered" evidence="1">
    <location>
        <begin position="63"/>
        <end position="93"/>
    </location>
</feature>
<accession>A0A5B9W5L6</accession>
<dbReference type="Proteomes" id="UP000324233">
    <property type="component" value="Chromosome"/>
</dbReference>